<sequence>MRASYIKRNRMFIYATDVAQITGRSYKTALKILNDVRIFYDKPAKAFVTYKEFCAYMHLDEKEVLQSLN</sequence>
<dbReference type="RefSeq" id="WP_002991754.1">
    <property type="nucleotide sequence ID" value="NZ_CP068108.1"/>
</dbReference>
<accession>A0A9Q7E9V7</accession>
<evidence type="ECO:0000313" key="2">
    <source>
        <dbReference type="Proteomes" id="UP000596202"/>
    </source>
</evidence>
<organism evidence="1 2">
    <name type="scientific">Myroides odoratus</name>
    <name type="common">Flavobacterium odoratum</name>
    <dbReference type="NCBI Taxonomy" id="256"/>
    <lineage>
        <taxon>Bacteria</taxon>
        <taxon>Pseudomonadati</taxon>
        <taxon>Bacteroidota</taxon>
        <taxon>Flavobacteriia</taxon>
        <taxon>Flavobacteriales</taxon>
        <taxon>Flavobacteriaceae</taxon>
        <taxon>Myroides</taxon>
    </lineage>
</organism>
<proteinExistence type="predicted"/>
<dbReference type="EMBL" id="CP068108">
    <property type="protein sequence ID" value="QQU01308.1"/>
    <property type="molecule type" value="Genomic_DNA"/>
</dbReference>
<dbReference type="Proteomes" id="UP000596202">
    <property type="component" value="Chromosome"/>
</dbReference>
<reference evidence="1 2" key="1">
    <citation type="submission" date="2021-01" db="EMBL/GenBank/DDBJ databases">
        <title>FDA dAtabase for Regulatory Grade micrObial Sequences (FDA-ARGOS): Supporting development and validation of Infectious Disease Dx tests.</title>
        <authorList>
            <person name="Sproer C."/>
            <person name="Gronow S."/>
            <person name="Severitt S."/>
            <person name="Schroder I."/>
            <person name="Tallon L."/>
            <person name="Sadzewicz L."/>
            <person name="Zhao X."/>
            <person name="Boylan J."/>
            <person name="Ott S."/>
            <person name="Bowen H."/>
            <person name="Vavikolanu K."/>
            <person name="Mehta A."/>
            <person name="Aluvathingal J."/>
            <person name="Nadendla S."/>
            <person name="Lowell S."/>
            <person name="Myers T."/>
            <person name="Yan Y."/>
            <person name="Sichtig H."/>
        </authorList>
    </citation>
    <scope>NUCLEOTIDE SEQUENCE [LARGE SCALE GENOMIC DNA]</scope>
    <source>
        <strain evidence="1 2">FDAARGOS_1131</strain>
    </source>
</reference>
<dbReference type="GeneID" id="93527206"/>
<dbReference type="OrthoDB" id="711499at2"/>
<evidence type="ECO:0000313" key="1">
    <source>
        <dbReference type="EMBL" id="QQU01308.1"/>
    </source>
</evidence>
<name>A0A9Q7E9V7_MYROD</name>
<gene>
    <name evidence="1" type="ORF">I6I88_06040</name>
</gene>
<protein>
    <submittedName>
        <fullName evidence="1">Uncharacterized protein</fullName>
    </submittedName>
</protein>
<dbReference type="AlphaFoldDB" id="A0A9Q7E9V7"/>